<reference evidence="4" key="1">
    <citation type="journal article" date="2019" name="Int. J. Syst. Evol. Microbiol.">
        <title>The Global Catalogue of Microorganisms (GCM) 10K type strain sequencing project: providing services to taxonomists for standard genome sequencing and annotation.</title>
        <authorList>
            <consortium name="The Broad Institute Genomics Platform"/>
            <consortium name="The Broad Institute Genome Sequencing Center for Infectious Disease"/>
            <person name="Wu L."/>
            <person name="Ma J."/>
        </authorList>
    </citation>
    <scope>NUCLEOTIDE SEQUENCE [LARGE SCALE GENOMIC DNA]</scope>
    <source>
        <strain evidence="4">JCM 17657</strain>
    </source>
</reference>
<protein>
    <submittedName>
        <fullName evidence="3">Heparinase II/III family protein</fullName>
    </submittedName>
</protein>
<dbReference type="InterPro" id="IPR012480">
    <property type="entry name" value="Hepar_II_III_C"/>
</dbReference>
<keyword evidence="4" id="KW-1185">Reference proteome</keyword>
<dbReference type="Gene3D" id="1.50.10.100">
    <property type="entry name" value="Chondroitin AC/alginate lyase"/>
    <property type="match status" value="1"/>
</dbReference>
<sequence length="618" mass="67383">MVEDVAEALRAGRREDLIAGYGSPQLWKRIREAPHSGPALAAVAERAGRWAHAGPEPLPFSLYRRFAEDGSRAPFEDVYFRRRRNRLTDLALSALAHPHADLGPLEDLVWAVCDEYTWCVPAHIDGLLDPSPASRHPEQIDLFAAETAFTLAELRHLFAGRLSPLVGERIRHEVNRRVLRPVLTHPAPWWESARTNWAAVCAGSVGMAALHLLDDTPERPGDGDALTHITTRMIEAMGCFLAGYGDDGACPEGLAYWSYGFGFFTVYADALLRRTGGRIDLFDDPTGKVEEIARFPERVFLSGTATAAFSDTPPHSLLDPGLAARLRRRFPSLQPPPQDRLATEPVNSMGSWPTALRSLVWAAESQDSCPAASGPPAAGSSDRAASGHYFPDVQWMIASATAAGRQVAFAAKAGHNDELHNHNDLGSFVLAVDGEPLLAELGQGFYSGRYFGPERYDILCTGSQGHSVPLIDGTTQRASRQACARVLKAQQEPGHCLFRLDIASAYPVPTLTSVVREFTFADGRLTLRDRITADSPVDVTERFMSFVPVVLDAPGRATVRGARAALRLSYDADAWEARIVRHAHTLRDGSVTTVHSLDLQRTSAEACLDLRARPVAAG</sequence>
<accession>A0ABP9I787</accession>
<dbReference type="PANTHER" id="PTHR38045">
    <property type="entry name" value="CHROMOSOME 1, WHOLE GENOME SHOTGUN SEQUENCE"/>
    <property type="match status" value="1"/>
</dbReference>
<evidence type="ECO:0000313" key="4">
    <source>
        <dbReference type="Proteomes" id="UP001500610"/>
    </source>
</evidence>
<evidence type="ECO:0000313" key="3">
    <source>
        <dbReference type="EMBL" id="GAA4990576.1"/>
    </source>
</evidence>
<dbReference type="RefSeq" id="WP_226027791.1">
    <property type="nucleotide sequence ID" value="NZ_BAABIV010000013.1"/>
</dbReference>
<gene>
    <name evidence="3" type="ORF">GCM10023257_33660</name>
</gene>
<organism evidence="3 4">
    <name type="scientific">Streptomyces hyderabadensis</name>
    <dbReference type="NCBI Taxonomy" id="598549"/>
    <lineage>
        <taxon>Bacteria</taxon>
        <taxon>Bacillati</taxon>
        <taxon>Actinomycetota</taxon>
        <taxon>Actinomycetes</taxon>
        <taxon>Kitasatosporales</taxon>
        <taxon>Streptomycetaceae</taxon>
        <taxon>Streptomyces</taxon>
    </lineage>
</organism>
<name>A0ABP9I787_9ACTN</name>
<dbReference type="InterPro" id="IPR008929">
    <property type="entry name" value="Chondroitin_lyas"/>
</dbReference>
<dbReference type="Proteomes" id="UP001500610">
    <property type="component" value="Unassembled WGS sequence"/>
</dbReference>
<comment type="caution">
    <text evidence="3">The sequence shown here is derived from an EMBL/GenBank/DDBJ whole genome shotgun (WGS) entry which is preliminary data.</text>
</comment>
<comment type="subcellular location">
    <subcellularLocation>
        <location evidence="1">Cell envelope</location>
    </subcellularLocation>
</comment>
<dbReference type="PANTHER" id="PTHR38045:SF1">
    <property type="entry name" value="HEPARINASE II_III-LIKE PROTEIN"/>
    <property type="match status" value="1"/>
</dbReference>
<feature type="domain" description="Heparinase II/III-like C-terminal" evidence="2">
    <location>
        <begin position="385"/>
        <end position="582"/>
    </location>
</feature>
<evidence type="ECO:0000259" key="2">
    <source>
        <dbReference type="Pfam" id="PF07940"/>
    </source>
</evidence>
<dbReference type="EMBL" id="BAABIV010000013">
    <property type="protein sequence ID" value="GAA4990576.1"/>
    <property type="molecule type" value="Genomic_DNA"/>
</dbReference>
<dbReference type="Gene3D" id="2.70.98.70">
    <property type="match status" value="1"/>
</dbReference>
<dbReference type="Pfam" id="PF07940">
    <property type="entry name" value="Hepar_II_III_C"/>
    <property type="match status" value="1"/>
</dbReference>
<dbReference type="SUPFAM" id="SSF48230">
    <property type="entry name" value="Chondroitin AC/alginate lyase"/>
    <property type="match status" value="1"/>
</dbReference>
<proteinExistence type="predicted"/>
<evidence type="ECO:0000256" key="1">
    <source>
        <dbReference type="ARBA" id="ARBA00004196"/>
    </source>
</evidence>